<dbReference type="InterPro" id="IPR052371">
    <property type="entry name" value="BFD-associated_ferredoxin"/>
</dbReference>
<gene>
    <name evidence="11" type="ORF">DFR27_1354</name>
</gene>
<protein>
    <recommendedName>
        <fullName evidence="8">Bacterioferritin-associated ferredoxin</fullName>
    </recommendedName>
</protein>
<reference evidence="11 12" key="1">
    <citation type="submission" date="2018-10" db="EMBL/GenBank/DDBJ databases">
        <title>Genomic Encyclopedia of Type Strains, Phase IV (KMG-IV): sequencing the most valuable type-strain genomes for metagenomic binning, comparative biology and taxonomic classification.</title>
        <authorList>
            <person name="Goeker M."/>
        </authorList>
    </citation>
    <scope>NUCLEOTIDE SEQUENCE [LARGE SCALE GENOMIC DNA]</scope>
    <source>
        <strain evidence="11 12">DSM 25080</strain>
    </source>
</reference>
<name>A0A3M0AB50_9GAMM</name>
<evidence type="ECO:0000256" key="5">
    <source>
        <dbReference type="ARBA" id="ARBA00023004"/>
    </source>
</evidence>
<dbReference type="GO" id="GO:0051537">
    <property type="term" value="F:2 iron, 2 sulfur cluster binding"/>
    <property type="evidence" value="ECO:0007669"/>
    <property type="project" value="UniProtKB-KW"/>
</dbReference>
<comment type="cofactor">
    <cofactor evidence="7">
        <name>[2Fe-2S] cluster</name>
        <dbReference type="ChEBI" id="CHEBI:190135"/>
    </cofactor>
</comment>
<organism evidence="11 12">
    <name type="scientific">Umboniibacter marinipuniceus</name>
    <dbReference type="NCBI Taxonomy" id="569599"/>
    <lineage>
        <taxon>Bacteria</taxon>
        <taxon>Pseudomonadati</taxon>
        <taxon>Pseudomonadota</taxon>
        <taxon>Gammaproteobacteria</taxon>
        <taxon>Cellvibrionales</taxon>
        <taxon>Cellvibrionaceae</taxon>
        <taxon>Umboniibacter</taxon>
    </lineage>
</organism>
<keyword evidence="6" id="KW-0411">Iron-sulfur</keyword>
<evidence type="ECO:0000256" key="4">
    <source>
        <dbReference type="ARBA" id="ARBA00022982"/>
    </source>
</evidence>
<evidence type="ECO:0000256" key="1">
    <source>
        <dbReference type="ARBA" id="ARBA00022448"/>
    </source>
</evidence>
<evidence type="ECO:0000256" key="7">
    <source>
        <dbReference type="ARBA" id="ARBA00034078"/>
    </source>
</evidence>
<comment type="similarity">
    <text evidence="9">Belongs to the Bfd family.</text>
</comment>
<accession>A0A3M0AB50</accession>
<dbReference type="Gene3D" id="1.10.10.1100">
    <property type="entry name" value="BFD-like [2Fe-2S]-binding domain"/>
    <property type="match status" value="1"/>
</dbReference>
<evidence type="ECO:0000259" key="10">
    <source>
        <dbReference type="Pfam" id="PF04324"/>
    </source>
</evidence>
<comment type="caution">
    <text evidence="11">The sequence shown here is derived from an EMBL/GenBank/DDBJ whole genome shotgun (WGS) entry which is preliminary data.</text>
</comment>
<keyword evidence="3" id="KW-0479">Metal-binding</keyword>
<keyword evidence="1" id="KW-0813">Transport</keyword>
<evidence type="ECO:0000256" key="3">
    <source>
        <dbReference type="ARBA" id="ARBA00022723"/>
    </source>
</evidence>
<keyword evidence="12" id="KW-1185">Reference proteome</keyword>
<evidence type="ECO:0000256" key="8">
    <source>
        <dbReference type="ARBA" id="ARBA00039386"/>
    </source>
</evidence>
<dbReference type="OrthoDB" id="9815350at2"/>
<dbReference type="Pfam" id="PF04324">
    <property type="entry name" value="Fer2_BFD"/>
    <property type="match status" value="1"/>
</dbReference>
<dbReference type="Proteomes" id="UP000267187">
    <property type="component" value="Unassembled WGS sequence"/>
</dbReference>
<evidence type="ECO:0000256" key="2">
    <source>
        <dbReference type="ARBA" id="ARBA00022714"/>
    </source>
</evidence>
<dbReference type="InterPro" id="IPR041854">
    <property type="entry name" value="BFD-like_2Fe2S-bd_dom_sf"/>
</dbReference>
<evidence type="ECO:0000313" key="11">
    <source>
        <dbReference type="EMBL" id="RMA79998.1"/>
    </source>
</evidence>
<feature type="domain" description="BFD-like [2Fe-2S]-binding" evidence="10">
    <location>
        <begin position="3"/>
        <end position="49"/>
    </location>
</feature>
<keyword evidence="2" id="KW-0001">2Fe-2S</keyword>
<evidence type="ECO:0000256" key="6">
    <source>
        <dbReference type="ARBA" id="ARBA00023014"/>
    </source>
</evidence>
<dbReference type="EMBL" id="REFJ01000003">
    <property type="protein sequence ID" value="RMA79998.1"/>
    <property type="molecule type" value="Genomic_DNA"/>
</dbReference>
<dbReference type="GO" id="GO:0046872">
    <property type="term" value="F:metal ion binding"/>
    <property type="evidence" value="ECO:0007669"/>
    <property type="project" value="UniProtKB-KW"/>
</dbReference>
<sequence length="67" mass="7099">MFVCVCAGITQQQINNAVTRGARTVDQLRSQLNVASGCGMCLEDVTEQLSHHSTHTAAEFTDAAASC</sequence>
<dbReference type="AlphaFoldDB" id="A0A3M0AB50"/>
<dbReference type="PANTHER" id="PTHR37424:SF1">
    <property type="entry name" value="BACTERIOFERRITIN-ASSOCIATED FERREDOXIN"/>
    <property type="match status" value="1"/>
</dbReference>
<dbReference type="PANTHER" id="PTHR37424">
    <property type="entry name" value="BACTERIOFERRITIN-ASSOCIATED FERREDOXIN"/>
    <property type="match status" value="1"/>
</dbReference>
<dbReference type="RefSeq" id="WP_121876689.1">
    <property type="nucleotide sequence ID" value="NZ_REFJ01000003.1"/>
</dbReference>
<keyword evidence="4" id="KW-0249">Electron transport</keyword>
<keyword evidence="5" id="KW-0408">Iron</keyword>
<evidence type="ECO:0000313" key="12">
    <source>
        <dbReference type="Proteomes" id="UP000267187"/>
    </source>
</evidence>
<dbReference type="InterPro" id="IPR007419">
    <property type="entry name" value="BFD-like_2Fe2S-bd_dom"/>
</dbReference>
<evidence type="ECO:0000256" key="9">
    <source>
        <dbReference type="ARBA" id="ARBA00046332"/>
    </source>
</evidence>
<proteinExistence type="inferred from homology"/>